<dbReference type="GO" id="GO:0005829">
    <property type="term" value="C:cytosol"/>
    <property type="evidence" value="ECO:0007669"/>
    <property type="project" value="TreeGrafter"/>
</dbReference>
<evidence type="ECO:0000256" key="4">
    <source>
        <dbReference type="ARBA" id="ARBA00022679"/>
    </source>
</evidence>
<dbReference type="InterPro" id="IPR011530">
    <property type="entry name" value="rRNA_adenine_dimethylase"/>
</dbReference>
<feature type="binding site" evidence="7 8">
    <location>
        <position position="25"/>
    </location>
    <ligand>
        <name>S-adenosyl-L-methionine</name>
        <dbReference type="ChEBI" id="CHEBI:59789"/>
    </ligand>
</feature>
<dbReference type="SUPFAM" id="SSF53335">
    <property type="entry name" value="S-adenosyl-L-methionine-dependent methyltransferases"/>
    <property type="match status" value="1"/>
</dbReference>
<feature type="binding site" evidence="7 8">
    <location>
        <position position="50"/>
    </location>
    <ligand>
        <name>S-adenosyl-L-methionine</name>
        <dbReference type="ChEBI" id="CHEBI:59789"/>
    </ligand>
</feature>
<proteinExistence type="inferred from homology"/>
<accession>A0A1F7U3D4</accession>
<dbReference type="HAMAP" id="MF_00607">
    <property type="entry name" value="16SrRNA_methyltr_A"/>
    <property type="match status" value="1"/>
</dbReference>
<feature type="binding site" evidence="7 8">
    <location>
        <position position="71"/>
    </location>
    <ligand>
        <name>S-adenosyl-L-methionine</name>
        <dbReference type="ChEBI" id="CHEBI:59789"/>
    </ligand>
</feature>
<dbReference type="InterPro" id="IPR001737">
    <property type="entry name" value="KsgA/Erm"/>
</dbReference>
<comment type="similarity">
    <text evidence="7">Belongs to the class I-like SAM-binding methyltransferase superfamily. rRNA adenine N(6)-methyltransferase family. RsmA subfamily.</text>
</comment>
<keyword evidence="4 7" id="KW-0808">Transferase</keyword>
<feature type="domain" description="Ribosomal RNA adenine methylase transferase N-terminal" evidence="9">
    <location>
        <begin position="30"/>
        <end position="222"/>
    </location>
</feature>
<keyword evidence="1 7" id="KW-0963">Cytoplasm</keyword>
<dbReference type="EMBL" id="MGEA01000085">
    <property type="protein sequence ID" value="OGL72762.1"/>
    <property type="molecule type" value="Genomic_DNA"/>
</dbReference>
<dbReference type="PANTHER" id="PTHR11727:SF7">
    <property type="entry name" value="DIMETHYLADENOSINE TRANSFERASE-RELATED"/>
    <property type="match status" value="1"/>
</dbReference>
<evidence type="ECO:0000256" key="3">
    <source>
        <dbReference type="ARBA" id="ARBA00022603"/>
    </source>
</evidence>
<comment type="caution">
    <text evidence="10">The sequence shown here is derived from an EMBL/GenBank/DDBJ whole genome shotgun (WGS) entry which is preliminary data.</text>
</comment>
<evidence type="ECO:0000256" key="5">
    <source>
        <dbReference type="ARBA" id="ARBA00022691"/>
    </source>
</evidence>
<evidence type="ECO:0000256" key="6">
    <source>
        <dbReference type="ARBA" id="ARBA00022884"/>
    </source>
</evidence>
<evidence type="ECO:0000256" key="2">
    <source>
        <dbReference type="ARBA" id="ARBA00022552"/>
    </source>
</evidence>
<organism evidence="10 11">
    <name type="scientific">Candidatus Uhrbacteria bacterium RIFCSPHIGHO2_02_FULL_60_10</name>
    <dbReference type="NCBI Taxonomy" id="1802392"/>
    <lineage>
        <taxon>Bacteria</taxon>
        <taxon>Candidatus Uhriibacteriota</taxon>
    </lineage>
</organism>
<dbReference type="GO" id="GO:0052908">
    <property type="term" value="F:16S rRNA (adenine(1518)-N(6)/adenine(1519)-N(6))-dimethyltransferase activity"/>
    <property type="evidence" value="ECO:0007669"/>
    <property type="project" value="UniProtKB-EC"/>
</dbReference>
<keyword evidence="6 7" id="KW-0694">RNA-binding</keyword>
<evidence type="ECO:0000256" key="1">
    <source>
        <dbReference type="ARBA" id="ARBA00022490"/>
    </source>
</evidence>
<evidence type="ECO:0000313" key="11">
    <source>
        <dbReference type="Proteomes" id="UP000177088"/>
    </source>
</evidence>
<evidence type="ECO:0000259" key="9">
    <source>
        <dbReference type="SMART" id="SM00650"/>
    </source>
</evidence>
<dbReference type="Pfam" id="PF00398">
    <property type="entry name" value="RrnaAD"/>
    <property type="match status" value="1"/>
</dbReference>
<comment type="subcellular location">
    <subcellularLocation>
        <location evidence="7">Cytoplasm</location>
    </subcellularLocation>
</comment>
<dbReference type="NCBIfam" id="TIGR00755">
    <property type="entry name" value="ksgA"/>
    <property type="match status" value="1"/>
</dbReference>
<dbReference type="EC" id="2.1.1.182" evidence="7"/>
<protein>
    <recommendedName>
        <fullName evidence="7">Ribosomal RNA small subunit methyltransferase A</fullName>
        <ecNumber evidence="7">2.1.1.182</ecNumber>
    </recommendedName>
    <alternativeName>
        <fullName evidence="7">16S rRNA (adenine(1518)-N(6)/adenine(1519)-N(6))-dimethyltransferase</fullName>
    </alternativeName>
    <alternativeName>
        <fullName evidence="7">16S rRNA dimethyladenosine transferase</fullName>
    </alternativeName>
    <alternativeName>
        <fullName evidence="7">16S rRNA dimethylase</fullName>
    </alternativeName>
    <alternativeName>
        <fullName evidence="7">S-adenosylmethionine-6-N', N'-adenosyl(rRNA) dimethyltransferase</fullName>
    </alternativeName>
</protein>
<dbReference type="SMART" id="SM00650">
    <property type="entry name" value="rADc"/>
    <property type="match status" value="1"/>
</dbReference>
<comment type="catalytic activity">
    <reaction evidence="7">
        <text>adenosine(1518)/adenosine(1519) in 16S rRNA + 4 S-adenosyl-L-methionine = N(6)-dimethyladenosine(1518)/N(6)-dimethyladenosine(1519) in 16S rRNA + 4 S-adenosyl-L-homocysteine + 4 H(+)</text>
        <dbReference type="Rhea" id="RHEA:19609"/>
        <dbReference type="Rhea" id="RHEA-COMP:10232"/>
        <dbReference type="Rhea" id="RHEA-COMP:10233"/>
        <dbReference type="ChEBI" id="CHEBI:15378"/>
        <dbReference type="ChEBI" id="CHEBI:57856"/>
        <dbReference type="ChEBI" id="CHEBI:59789"/>
        <dbReference type="ChEBI" id="CHEBI:74411"/>
        <dbReference type="ChEBI" id="CHEBI:74493"/>
        <dbReference type="EC" id="2.1.1.182"/>
    </reaction>
</comment>
<dbReference type="AlphaFoldDB" id="A0A1F7U3D4"/>
<name>A0A1F7U3D4_9BACT</name>
<gene>
    <name evidence="7" type="primary">rsmA</name>
    <name evidence="7" type="synonym">ksgA</name>
    <name evidence="10" type="ORF">A3C96_03620</name>
</gene>
<dbReference type="InterPro" id="IPR020598">
    <property type="entry name" value="rRNA_Ade_methylase_Trfase_N"/>
</dbReference>
<dbReference type="PANTHER" id="PTHR11727">
    <property type="entry name" value="DIMETHYLADENOSINE TRANSFERASE"/>
    <property type="match status" value="1"/>
</dbReference>
<comment type="caution">
    <text evidence="7 8">Lacks conserved residue(s) required for the propagation of feature annotation.</text>
</comment>
<comment type="function">
    <text evidence="7">Specifically dimethylates two adjacent adenosines (A1518 and A1519) in the loop of a conserved hairpin near the 3'-end of 16S rRNA in the 30S particle. May play a critical role in biogenesis of 30S subunits.</text>
</comment>
<keyword evidence="3 7" id="KW-0489">Methyltransferase</keyword>
<keyword evidence="5 7" id="KW-0949">S-adenosyl-L-methionine</keyword>
<evidence type="ECO:0000256" key="8">
    <source>
        <dbReference type="PROSITE-ProRule" id="PRU01026"/>
    </source>
</evidence>
<dbReference type="PROSITE" id="PS51689">
    <property type="entry name" value="SAM_RNA_A_N6_MT"/>
    <property type="match status" value="1"/>
</dbReference>
<evidence type="ECO:0000256" key="7">
    <source>
        <dbReference type="HAMAP-Rule" id="MF_00607"/>
    </source>
</evidence>
<dbReference type="Gene3D" id="3.40.50.150">
    <property type="entry name" value="Vaccinia Virus protein VP39"/>
    <property type="match status" value="1"/>
</dbReference>
<dbReference type="PROSITE" id="PS01131">
    <property type="entry name" value="RRNA_A_DIMETH"/>
    <property type="match status" value="1"/>
</dbReference>
<keyword evidence="2 7" id="KW-0698">rRNA processing</keyword>
<evidence type="ECO:0000313" key="10">
    <source>
        <dbReference type="EMBL" id="OGL72762.1"/>
    </source>
</evidence>
<dbReference type="Proteomes" id="UP000177088">
    <property type="component" value="Unassembled WGS sequence"/>
</dbReference>
<feature type="binding site" evidence="7 8">
    <location>
        <position position="23"/>
    </location>
    <ligand>
        <name>S-adenosyl-L-methionine</name>
        <dbReference type="ChEBI" id="CHEBI:59789"/>
    </ligand>
</feature>
<reference evidence="10 11" key="1">
    <citation type="journal article" date="2016" name="Nat. Commun.">
        <title>Thousands of microbial genomes shed light on interconnected biogeochemical processes in an aquifer system.</title>
        <authorList>
            <person name="Anantharaman K."/>
            <person name="Brown C.T."/>
            <person name="Hug L.A."/>
            <person name="Sharon I."/>
            <person name="Castelle C.J."/>
            <person name="Probst A.J."/>
            <person name="Thomas B.C."/>
            <person name="Singh A."/>
            <person name="Wilkins M.J."/>
            <person name="Karaoz U."/>
            <person name="Brodie E.L."/>
            <person name="Williams K.H."/>
            <person name="Hubbard S.S."/>
            <person name="Banfield J.F."/>
        </authorList>
    </citation>
    <scope>NUCLEOTIDE SEQUENCE [LARGE SCALE GENOMIC DNA]</scope>
</reference>
<sequence length="297" mass="32445">MPTDFPALLKKHGLAAVRDRGQHFLFDEKILNKIVEAAGVRAGDAVLEIGPGPGALTMALLGRGARVLAVELDRRFAPFYAELFSGRPFEVRWGNILDFSNANLAKALAGGGEPVPRSSCPAKLQRSGVGEGGWRLVANLPYGLTARILEKFITEEPWPRSLTVMVQREVADRILAGSGRMSALAVMVQTFGRPRRVINVPRGAFRPPPRVDSAVVHIEVKPTAEREKFFAATTPEKYFALVRTAFSSPRKKISNTLAALVPAESWTAAVISPDCRPERLMPEDWRRLAVACGKRAA</sequence>
<dbReference type="GO" id="GO:0003723">
    <property type="term" value="F:RNA binding"/>
    <property type="evidence" value="ECO:0007669"/>
    <property type="project" value="UniProtKB-UniRule"/>
</dbReference>
<dbReference type="InterPro" id="IPR020596">
    <property type="entry name" value="rRNA_Ade_Mease_Trfase_CS"/>
</dbReference>
<dbReference type="InterPro" id="IPR023165">
    <property type="entry name" value="rRNA_Ade_diMease-like_C"/>
</dbReference>
<dbReference type="InterPro" id="IPR029063">
    <property type="entry name" value="SAM-dependent_MTases_sf"/>
</dbReference>
<feature type="binding site" evidence="7 8">
    <location>
        <position position="139"/>
    </location>
    <ligand>
        <name>S-adenosyl-L-methionine</name>
        <dbReference type="ChEBI" id="CHEBI:59789"/>
    </ligand>
</feature>
<dbReference type="Gene3D" id="1.10.8.100">
    <property type="entry name" value="Ribosomal RNA adenine dimethylase-like, domain 2"/>
    <property type="match status" value="1"/>
</dbReference>